<evidence type="ECO:0000313" key="2">
    <source>
        <dbReference type="Proteomes" id="UP000253324"/>
    </source>
</evidence>
<sequence length="76" mass="8301">MTQVQDIEKSENPPENEDWVLIEATEGKFVASGSLTAIDGPAFFKPAPFGTLDEAVTASLLWAEQNEVPFVYVRAS</sequence>
<evidence type="ECO:0000313" key="1">
    <source>
        <dbReference type="EMBL" id="RCW78871.1"/>
    </source>
</evidence>
<dbReference type="RefSeq" id="WP_114432492.1">
    <property type="nucleotide sequence ID" value="NZ_QPJM01000021.1"/>
</dbReference>
<protein>
    <submittedName>
        <fullName evidence="1">Uncharacterized protein</fullName>
    </submittedName>
</protein>
<dbReference type="OrthoDB" id="8452058at2"/>
<gene>
    <name evidence="1" type="ORF">C7476_12157</name>
</gene>
<organism evidence="1 2">
    <name type="scientific">Phyllobacterium bourgognense</name>
    <dbReference type="NCBI Taxonomy" id="314236"/>
    <lineage>
        <taxon>Bacteria</taxon>
        <taxon>Pseudomonadati</taxon>
        <taxon>Pseudomonadota</taxon>
        <taxon>Alphaproteobacteria</taxon>
        <taxon>Hyphomicrobiales</taxon>
        <taxon>Phyllobacteriaceae</taxon>
        <taxon>Phyllobacterium</taxon>
    </lineage>
</organism>
<dbReference type="Proteomes" id="UP000253324">
    <property type="component" value="Unassembled WGS sequence"/>
</dbReference>
<comment type="caution">
    <text evidence="1">The sequence shown here is derived from an EMBL/GenBank/DDBJ whole genome shotgun (WGS) entry which is preliminary data.</text>
</comment>
<name>A0A368YF51_9HYPH</name>
<dbReference type="EMBL" id="QPJM01000021">
    <property type="protein sequence ID" value="RCW78871.1"/>
    <property type="molecule type" value="Genomic_DNA"/>
</dbReference>
<dbReference type="AlphaFoldDB" id="A0A368YF51"/>
<reference evidence="1 2" key="1">
    <citation type="submission" date="2018-07" db="EMBL/GenBank/DDBJ databases">
        <title>Genomic Encyclopedia of Type Strains, Phase III (KMG-III): the genomes of soil and plant-associated and newly described type strains.</title>
        <authorList>
            <person name="Whitman W."/>
        </authorList>
    </citation>
    <scope>NUCLEOTIDE SEQUENCE [LARGE SCALE GENOMIC DNA]</scope>
    <source>
        <strain evidence="1 2">31-25a</strain>
    </source>
</reference>
<accession>A0A368YF51</accession>
<keyword evidence="2" id="KW-1185">Reference proteome</keyword>
<proteinExistence type="predicted"/>